<evidence type="ECO:0000313" key="11">
    <source>
        <dbReference type="EMBL" id="API59269.1"/>
    </source>
</evidence>
<keyword evidence="12" id="KW-1185">Reference proteome</keyword>
<comment type="function">
    <text evidence="10">Catalyzes the reversible formation of acyl-phosphate (acyl-PO(4)) from acyl-[acyl-carrier-protein] (acyl-ACP). This enzyme utilizes acyl-ACP as fatty acyl donor, but not acyl-CoA.</text>
</comment>
<dbReference type="Pfam" id="PF02504">
    <property type="entry name" value="FA_synthesis"/>
    <property type="match status" value="1"/>
</dbReference>
<dbReference type="STRING" id="1921510.BSL82_08065"/>
<comment type="similarity">
    <text evidence="10">Belongs to the PlsX family.</text>
</comment>
<dbReference type="PIRSF" id="PIRSF002465">
    <property type="entry name" value="Phsphlp_syn_PlsX"/>
    <property type="match status" value="1"/>
</dbReference>
<evidence type="ECO:0000256" key="8">
    <source>
        <dbReference type="ARBA" id="ARBA00024069"/>
    </source>
</evidence>
<keyword evidence="7 10" id="KW-1208">Phospholipid metabolism</keyword>
<evidence type="ECO:0000256" key="1">
    <source>
        <dbReference type="ARBA" id="ARBA00001232"/>
    </source>
</evidence>
<evidence type="ECO:0000313" key="12">
    <source>
        <dbReference type="Proteomes" id="UP000182063"/>
    </source>
</evidence>
<reference evidence="12" key="1">
    <citation type="submission" date="2016-11" db="EMBL/GenBank/DDBJ databases">
        <title>Complete Genome Sequence of alachlor-degrading Sphingomonas sp. strain JJ-A5.</title>
        <authorList>
            <person name="Lee H."/>
            <person name="Ka J.-O."/>
        </authorList>
    </citation>
    <scope>NUCLEOTIDE SEQUENCE [LARGE SCALE GENOMIC DNA]</scope>
    <source>
        <strain evidence="12">JJ-A5</strain>
    </source>
</reference>
<dbReference type="PANTHER" id="PTHR30100:SF1">
    <property type="entry name" value="PHOSPHATE ACYLTRANSFERASE"/>
    <property type="match status" value="1"/>
</dbReference>
<dbReference type="EC" id="2.3.1.274" evidence="8 10"/>
<comment type="catalytic activity">
    <reaction evidence="1 10">
        <text>a fatty acyl-[ACP] + phosphate = an acyl phosphate + holo-[ACP]</text>
        <dbReference type="Rhea" id="RHEA:42292"/>
        <dbReference type="Rhea" id="RHEA-COMP:9685"/>
        <dbReference type="Rhea" id="RHEA-COMP:14125"/>
        <dbReference type="ChEBI" id="CHEBI:43474"/>
        <dbReference type="ChEBI" id="CHEBI:59918"/>
        <dbReference type="ChEBI" id="CHEBI:64479"/>
        <dbReference type="ChEBI" id="CHEBI:138651"/>
        <dbReference type="EC" id="2.3.1.274"/>
    </reaction>
</comment>
<dbReference type="InterPro" id="IPR012281">
    <property type="entry name" value="Phospholipid_synth_PlsX-like"/>
</dbReference>
<evidence type="ECO:0000256" key="2">
    <source>
        <dbReference type="ARBA" id="ARBA00022490"/>
    </source>
</evidence>
<proteinExistence type="inferred from homology"/>
<dbReference type="GO" id="GO:0043811">
    <property type="term" value="F:phosphate:acyl-[acyl carrier protein] acyltransferase activity"/>
    <property type="evidence" value="ECO:0007669"/>
    <property type="project" value="UniProtKB-UniRule"/>
</dbReference>
<dbReference type="InterPro" id="IPR003664">
    <property type="entry name" value="FA_synthesis"/>
</dbReference>
<dbReference type="GO" id="GO:0006633">
    <property type="term" value="P:fatty acid biosynthetic process"/>
    <property type="evidence" value="ECO:0007669"/>
    <property type="project" value="UniProtKB-UniRule"/>
</dbReference>
<dbReference type="EMBL" id="CP018221">
    <property type="protein sequence ID" value="API59269.1"/>
    <property type="molecule type" value="Genomic_DNA"/>
</dbReference>
<evidence type="ECO:0000256" key="9">
    <source>
        <dbReference type="ARBA" id="ARBA00046608"/>
    </source>
</evidence>
<keyword evidence="5 10" id="KW-0443">Lipid metabolism</keyword>
<dbReference type="Gene3D" id="3.40.718.10">
    <property type="entry name" value="Isopropylmalate Dehydrogenase"/>
    <property type="match status" value="1"/>
</dbReference>
<keyword evidence="4 10" id="KW-0808">Transferase</keyword>
<dbReference type="UniPathway" id="UPA00085"/>
<keyword evidence="3 10" id="KW-0444">Lipid biosynthesis</keyword>
<dbReference type="GO" id="GO:0005737">
    <property type="term" value="C:cytoplasm"/>
    <property type="evidence" value="ECO:0007669"/>
    <property type="project" value="UniProtKB-SubCell"/>
</dbReference>
<dbReference type="Proteomes" id="UP000182063">
    <property type="component" value="Chromosome"/>
</dbReference>
<dbReference type="RefSeq" id="WP_072596818.1">
    <property type="nucleotide sequence ID" value="NZ_CP018221.1"/>
</dbReference>
<gene>
    <name evidence="10" type="primary">plsX</name>
    <name evidence="11" type="ORF">BSL82_08065</name>
</gene>
<evidence type="ECO:0000256" key="6">
    <source>
        <dbReference type="ARBA" id="ARBA00023209"/>
    </source>
</evidence>
<organism evidence="11 12">
    <name type="scientific">Tardibacter chloracetimidivorans</name>
    <dbReference type="NCBI Taxonomy" id="1921510"/>
    <lineage>
        <taxon>Bacteria</taxon>
        <taxon>Pseudomonadati</taxon>
        <taxon>Pseudomonadota</taxon>
        <taxon>Alphaproteobacteria</taxon>
        <taxon>Sphingomonadales</taxon>
        <taxon>Sphingomonadaceae</taxon>
        <taxon>Tardibacter</taxon>
    </lineage>
</organism>
<sequence length="359" mass="37924">MVSRPVIALDVMGGDGGAPVVIAGAEIAKRRDPDLCFHLYGREEDIRRELAAAPGVAADSTVVHTNVAVGPNDKPTQAIRRARDSSMGLAIADVKSGAAQAAVSAGNTGALMAMAKLSLRTMEGIERPALAALLPTLGDNDLVMLDLGANTECDTENLVQFAVMGAAYARTVMGLERPRVKLLNIGEEDLKGTSELKEAATLLRGATYLPMRFEGFTEGDKLGRGDADVIVTDGFSGNIALKTIEGTARMVTDLLRRSFESSLRSKLGFLMSRPALQMLRVHLDPNNHNGAVFLGLNGLVVKSHGGANSIGIANAIGVAAALVREDITRRIIQDLDNFKAHMTASQTAEQQQGQDSING</sequence>
<comment type="subunit">
    <text evidence="9 10">Homodimer. Probably interacts with PlsY.</text>
</comment>
<dbReference type="GO" id="GO:0008654">
    <property type="term" value="P:phospholipid biosynthetic process"/>
    <property type="evidence" value="ECO:0007669"/>
    <property type="project" value="UniProtKB-KW"/>
</dbReference>
<evidence type="ECO:0000256" key="10">
    <source>
        <dbReference type="HAMAP-Rule" id="MF_00019"/>
    </source>
</evidence>
<evidence type="ECO:0000256" key="3">
    <source>
        <dbReference type="ARBA" id="ARBA00022516"/>
    </source>
</evidence>
<protein>
    <recommendedName>
        <fullName evidence="8 10">Phosphate acyltransferase</fullName>
        <ecNumber evidence="8 10">2.3.1.274</ecNumber>
    </recommendedName>
    <alternativeName>
        <fullName evidence="10">Acyl-ACP phosphotransacylase</fullName>
    </alternativeName>
    <alternativeName>
        <fullName evidence="10">Acyl-[acyl-carrier-protein]--phosphate acyltransferase</fullName>
    </alternativeName>
    <alternativeName>
        <fullName evidence="10">Phosphate-acyl-ACP acyltransferase</fullName>
    </alternativeName>
</protein>
<keyword evidence="6 10" id="KW-0594">Phospholipid biosynthesis</keyword>
<evidence type="ECO:0000256" key="4">
    <source>
        <dbReference type="ARBA" id="ARBA00022679"/>
    </source>
</evidence>
<evidence type="ECO:0000256" key="7">
    <source>
        <dbReference type="ARBA" id="ARBA00023264"/>
    </source>
</evidence>
<dbReference type="KEGG" id="sphj:BSL82_08065"/>
<keyword evidence="11" id="KW-0012">Acyltransferase</keyword>
<dbReference type="PANTHER" id="PTHR30100">
    <property type="entry name" value="FATTY ACID/PHOSPHOLIPID SYNTHESIS PROTEIN PLSX"/>
    <property type="match status" value="1"/>
</dbReference>
<keyword evidence="2 10" id="KW-0963">Cytoplasm</keyword>
<comment type="pathway">
    <text evidence="10">Lipid metabolism; phospholipid metabolism.</text>
</comment>
<accession>A0A1L3ZUM4</accession>
<dbReference type="AlphaFoldDB" id="A0A1L3ZUM4"/>
<dbReference type="HAMAP" id="MF_00019">
    <property type="entry name" value="PlsX"/>
    <property type="match status" value="1"/>
</dbReference>
<evidence type="ECO:0000256" key="5">
    <source>
        <dbReference type="ARBA" id="ARBA00023098"/>
    </source>
</evidence>
<dbReference type="OrthoDB" id="9806408at2"/>
<name>A0A1L3ZUM4_9SPHN</name>
<dbReference type="NCBIfam" id="TIGR00182">
    <property type="entry name" value="plsX"/>
    <property type="match status" value="1"/>
</dbReference>
<comment type="subcellular location">
    <subcellularLocation>
        <location evidence="10">Cytoplasm</location>
    </subcellularLocation>
    <text evidence="10">Associated with the membrane possibly through PlsY.</text>
</comment>
<dbReference type="SUPFAM" id="SSF53659">
    <property type="entry name" value="Isocitrate/Isopropylmalate dehydrogenase-like"/>
    <property type="match status" value="1"/>
</dbReference>